<dbReference type="GeneID" id="36836369"/>
<dbReference type="Proteomes" id="UP000248410">
    <property type="component" value="Chromosome"/>
</dbReference>
<dbReference type="Pfam" id="PF02613">
    <property type="entry name" value="Nitrate_red_del"/>
    <property type="match status" value="1"/>
</dbReference>
<dbReference type="PANTHER" id="PTHR34227">
    <property type="entry name" value="CHAPERONE PROTEIN YCDY"/>
    <property type="match status" value="1"/>
</dbReference>
<accession>A0A2U9IJD3</accession>
<evidence type="ECO:0000256" key="2">
    <source>
        <dbReference type="SAM" id="Coils"/>
    </source>
</evidence>
<gene>
    <name evidence="3" type="ORF">DFR86_00330</name>
</gene>
<protein>
    <submittedName>
        <fullName evidence="3">Dehydrogenase</fullName>
    </submittedName>
</protein>
<dbReference type="SUPFAM" id="SSF89155">
    <property type="entry name" value="TorD-like"/>
    <property type="match status" value="1"/>
</dbReference>
<evidence type="ECO:0000256" key="1">
    <source>
        <dbReference type="ARBA" id="ARBA00023186"/>
    </source>
</evidence>
<organism evidence="3 4">
    <name type="scientific">Acidianus sulfidivorans JP7</name>
    <dbReference type="NCBI Taxonomy" id="619593"/>
    <lineage>
        <taxon>Archaea</taxon>
        <taxon>Thermoproteota</taxon>
        <taxon>Thermoprotei</taxon>
        <taxon>Sulfolobales</taxon>
        <taxon>Sulfolobaceae</taxon>
        <taxon>Acidianus</taxon>
    </lineage>
</organism>
<dbReference type="InterPro" id="IPR020945">
    <property type="entry name" value="DMSO/NO3_reduct_chaperone"/>
</dbReference>
<name>A0A2U9IJD3_9CREN</name>
<dbReference type="InterPro" id="IPR036411">
    <property type="entry name" value="TorD-like_sf"/>
</dbReference>
<keyword evidence="4" id="KW-1185">Reference proteome</keyword>
<proteinExistence type="predicted"/>
<keyword evidence="1" id="KW-0143">Chaperone</keyword>
<dbReference type="PANTHER" id="PTHR34227:SF1">
    <property type="entry name" value="DIMETHYL SULFOXIDE REDUCTASE CHAPERONE-RELATED"/>
    <property type="match status" value="1"/>
</dbReference>
<dbReference type="EMBL" id="CP029288">
    <property type="protein sequence ID" value="AWR96142.1"/>
    <property type="molecule type" value="Genomic_DNA"/>
</dbReference>
<dbReference type="InterPro" id="IPR050289">
    <property type="entry name" value="TorD/DmsD_chaperones"/>
</dbReference>
<feature type="coiled-coil region" evidence="2">
    <location>
        <begin position="23"/>
        <end position="50"/>
    </location>
</feature>
<dbReference type="AlphaFoldDB" id="A0A2U9IJD3"/>
<sequence>MSVSILLNIRHASYDLFADLFLYKFEEDEYKNLLEKIDLVDKELGNQMEEVMNLNVSEIKRVFNETKRSDYLIEYSTLFLTGFGIKPLVPVESKRVFQLLGGDKIAAFKYTDIIRFYKSRGIVMKFSSQFNPEPDHISSIFAFMSLLIEEEFKYRNEGKDVFKTTQDEKNFAISHIFSWIPDWINDVINDPRSKMYKVICSELSKFLNFERNYLGEN</sequence>
<dbReference type="RefSeq" id="WP_110379032.1">
    <property type="nucleotide sequence ID" value="NZ_CP029288.2"/>
</dbReference>
<reference evidence="3 4" key="1">
    <citation type="submission" date="2018-05" db="EMBL/GenBank/DDBJ databases">
        <title>Complete Genome Sequences of Extremely Thermoacidophilic, Metal-Mobilizing Type-Strain Members of the Archaeal Family Sulfolobaceae: Acidianus brierleyi DSM-1651T, Acidianus sulfidivorans DSM-18786T, Metallosphaera hakonensis DSM-7519T, and Metallosphaera prunae DSM-10039T.</title>
        <authorList>
            <person name="Counts J.A."/>
            <person name="Kelly R.M."/>
        </authorList>
    </citation>
    <scope>NUCLEOTIDE SEQUENCE [LARGE SCALE GENOMIC DNA]</scope>
    <source>
        <strain evidence="3 4">JP7</strain>
    </source>
</reference>
<evidence type="ECO:0000313" key="3">
    <source>
        <dbReference type="EMBL" id="AWR96142.1"/>
    </source>
</evidence>
<dbReference type="OrthoDB" id="320758at2157"/>
<evidence type="ECO:0000313" key="4">
    <source>
        <dbReference type="Proteomes" id="UP000248410"/>
    </source>
</evidence>
<dbReference type="KEGG" id="asul:DFR86_00330"/>
<dbReference type="Gene3D" id="1.10.3480.10">
    <property type="entry name" value="TorD-like"/>
    <property type="match status" value="1"/>
</dbReference>
<keyword evidence="2" id="KW-0175">Coiled coil</keyword>